<evidence type="ECO:0000313" key="2">
    <source>
        <dbReference type="Proteomes" id="UP000789375"/>
    </source>
</evidence>
<organism evidence="1 2">
    <name type="scientific">Funneliformis mosseae</name>
    <name type="common">Endomycorrhizal fungus</name>
    <name type="synonym">Glomus mosseae</name>
    <dbReference type="NCBI Taxonomy" id="27381"/>
    <lineage>
        <taxon>Eukaryota</taxon>
        <taxon>Fungi</taxon>
        <taxon>Fungi incertae sedis</taxon>
        <taxon>Mucoromycota</taxon>
        <taxon>Glomeromycotina</taxon>
        <taxon>Glomeromycetes</taxon>
        <taxon>Glomerales</taxon>
        <taxon>Glomeraceae</taxon>
        <taxon>Funneliformis</taxon>
    </lineage>
</organism>
<accession>A0A9N9EEM1</accession>
<gene>
    <name evidence="1" type="ORF">FMOSSE_LOCUS12565</name>
</gene>
<comment type="caution">
    <text evidence="1">The sequence shown here is derived from an EMBL/GenBank/DDBJ whole genome shotgun (WGS) entry which is preliminary data.</text>
</comment>
<name>A0A9N9EEM1_FUNMO</name>
<proteinExistence type="predicted"/>
<keyword evidence="2" id="KW-1185">Reference proteome</keyword>
<protein>
    <submittedName>
        <fullName evidence="1">7574_t:CDS:1</fullName>
    </submittedName>
</protein>
<feature type="non-terminal residue" evidence="1">
    <location>
        <position position="519"/>
    </location>
</feature>
<sequence length="519" mass="60425">TNFRSKLPEVPYTMSITNPQSLLTLSTQRCPTLWESVADWDFHFINEMPSSSCEDAHKTLTSELEILLKYFTKDSSEWFKAKSIRKQLKVLGSMLWSGSIGLTMPLGSMLWSGLKGLTMPCVTTQSLKRTKNIVVSSIWKEHQEGLLKATVENKINENINKDYLRKIENIARNATSVTAEAYYVTSDYEIPKRSRTDHKNLREHDIDEEDNEFNADLTIVSGKNIWEKLIKYQLDVNLFKTHPEYYDIIFFNLNDEDGFLGTLNTSIIAQIREEIRRPEKTKEKLNCRNAEKIDSFEKRMKLMDDKKDWLVSYGETCLKAYAKDVNSNKKDDERRSPGKRIDTIISMREENKEISVTEVSGPPMKNDWAHFKSDCMKIMKMLKTLINQYAELNLSSDITLIKLYGLQVYLNELTIYEFQLKYTEIYTAEAILTFPLPKTWADMAKADNAVISLLHYEHLLSESSRSVRDFLWVNDYKVEAIKMTTRMIHSPESIEKVKNTKNTSKTKKRIKHESIEIEW</sequence>
<reference evidence="1" key="1">
    <citation type="submission" date="2021-06" db="EMBL/GenBank/DDBJ databases">
        <authorList>
            <person name="Kallberg Y."/>
            <person name="Tangrot J."/>
            <person name="Rosling A."/>
        </authorList>
    </citation>
    <scope>NUCLEOTIDE SEQUENCE</scope>
    <source>
        <strain evidence="1">87-6 pot B 2015</strain>
    </source>
</reference>
<dbReference type="Proteomes" id="UP000789375">
    <property type="component" value="Unassembled WGS sequence"/>
</dbReference>
<dbReference type="EMBL" id="CAJVPP010006121">
    <property type="protein sequence ID" value="CAG8674239.1"/>
    <property type="molecule type" value="Genomic_DNA"/>
</dbReference>
<dbReference type="AlphaFoldDB" id="A0A9N9EEM1"/>
<evidence type="ECO:0000313" key="1">
    <source>
        <dbReference type="EMBL" id="CAG8674239.1"/>
    </source>
</evidence>